<accession>A0A699TKE6</accession>
<dbReference type="AlphaFoldDB" id="A0A699TKE6"/>
<dbReference type="SUPFAM" id="SSF141000">
    <property type="entry name" value="Glu-tRNAGln amidotransferase C subunit"/>
    <property type="match status" value="1"/>
</dbReference>
<organism evidence="1">
    <name type="scientific">Tanacetum cinerariifolium</name>
    <name type="common">Dalmatian daisy</name>
    <name type="synonym">Chrysanthemum cinerariifolium</name>
    <dbReference type="NCBI Taxonomy" id="118510"/>
    <lineage>
        <taxon>Eukaryota</taxon>
        <taxon>Viridiplantae</taxon>
        <taxon>Streptophyta</taxon>
        <taxon>Embryophyta</taxon>
        <taxon>Tracheophyta</taxon>
        <taxon>Spermatophyta</taxon>
        <taxon>Magnoliopsida</taxon>
        <taxon>eudicotyledons</taxon>
        <taxon>Gunneridae</taxon>
        <taxon>Pentapetalae</taxon>
        <taxon>asterids</taxon>
        <taxon>campanulids</taxon>
        <taxon>Asterales</taxon>
        <taxon>Asteraceae</taxon>
        <taxon>Asteroideae</taxon>
        <taxon>Anthemideae</taxon>
        <taxon>Anthemidinae</taxon>
        <taxon>Tanacetum</taxon>
    </lineage>
</organism>
<evidence type="ECO:0000313" key="1">
    <source>
        <dbReference type="EMBL" id="GFD10637.1"/>
    </source>
</evidence>
<dbReference type="PANTHER" id="PTHR15004:SF0">
    <property type="entry name" value="GLUTAMYL-TRNA(GLN) AMIDOTRANSFERASE SUBUNIT C, MITOCHONDRIAL"/>
    <property type="match status" value="1"/>
</dbReference>
<dbReference type="GO" id="GO:0005739">
    <property type="term" value="C:mitochondrion"/>
    <property type="evidence" value="ECO:0007669"/>
    <property type="project" value="TreeGrafter"/>
</dbReference>
<dbReference type="EMBL" id="BKCJ011253667">
    <property type="protein sequence ID" value="GFD10637.1"/>
    <property type="molecule type" value="Genomic_DNA"/>
</dbReference>
<dbReference type="PANTHER" id="PTHR15004">
    <property type="entry name" value="GLUTAMYL-TRNA(GLN) AMIDOTRANSFERASE SUBUNIT C, MITOCHONDRIAL"/>
    <property type="match status" value="1"/>
</dbReference>
<gene>
    <name evidence="1" type="ORF">Tci_882606</name>
</gene>
<proteinExistence type="inferred from homology"/>
<sequence>YFSGWRFPTGYCHGRAHRAGEYAFEPQVYAFGERPAAHLARLEFDPAREEQMLKDLNGILDWVDQLAQVDTTGVEPLVHLSHEINVLRDDEARNTVTHQEGLRNAPRKDSDYFRVPKVLD</sequence>
<dbReference type="InterPro" id="IPR036113">
    <property type="entry name" value="Asp/Glu-ADT_sf_sub_c"/>
</dbReference>
<dbReference type="InterPro" id="IPR003837">
    <property type="entry name" value="GatC"/>
</dbReference>
<reference evidence="1" key="1">
    <citation type="journal article" date="2019" name="Sci. Rep.">
        <title>Draft genome of Tanacetum cinerariifolium, the natural source of mosquito coil.</title>
        <authorList>
            <person name="Yamashiro T."/>
            <person name="Shiraishi A."/>
            <person name="Satake H."/>
            <person name="Nakayama K."/>
        </authorList>
    </citation>
    <scope>NUCLEOTIDE SEQUENCE</scope>
</reference>
<dbReference type="Gene3D" id="1.10.20.60">
    <property type="entry name" value="Glu-tRNAGln amidotransferase C subunit, N-terminal domain"/>
    <property type="match status" value="1"/>
</dbReference>
<dbReference type="Pfam" id="PF02686">
    <property type="entry name" value="GatC"/>
    <property type="match status" value="1"/>
</dbReference>
<comment type="caution">
    <text evidence="1">The sequence shown here is derived from an EMBL/GenBank/DDBJ whole genome shotgun (WGS) entry which is preliminary data.</text>
</comment>
<dbReference type="NCBIfam" id="TIGR00135">
    <property type="entry name" value="gatC"/>
    <property type="match status" value="1"/>
</dbReference>
<dbReference type="GO" id="GO:0030956">
    <property type="term" value="C:glutamyl-tRNA(Gln) amidotransferase complex"/>
    <property type="evidence" value="ECO:0007669"/>
    <property type="project" value="TreeGrafter"/>
</dbReference>
<feature type="non-terminal residue" evidence="1">
    <location>
        <position position="1"/>
    </location>
</feature>
<dbReference type="GO" id="GO:0032543">
    <property type="term" value="P:mitochondrial translation"/>
    <property type="evidence" value="ECO:0007669"/>
    <property type="project" value="TreeGrafter"/>
</dbReference>
<name>A0A699TKE6_TANCI</name>
<evidence type="ECO:0008006" key="2">
    <source>
        <dbReference type="Google" id="ProtNLM"/>
    </source>
</evidence>
<dbReference type="HAMAP" id="MF_00122">
    <property type="entry name" value="GatC"/>
    <property type="match status" value="1"/>
</dbReference>
<protein>
    <recommendedName>
        <fullName evidence="2">Glutamyl-tRNA(Gln) amidotransferase subunit C, chloroplastic/mitochondrial</fullName>
    </recommendedName>
</protein>
<dbReference type="GO" id="GO:0006450">
    <property type="term" value="P:regulation of translational fidelity"/>
    <property type="evidence" value="ECO:0007669"/>
    <property type="project" value="InterPro"/>
</dbReference>
<dbReference type="GO" id="GO:0070681">
    <property type="term" value="P:glutaminyl-tRNAGln biosynthesis via transamidation"/>
    <property type="evidence" value="ECO:0007669"/>
    <property type="project" value="TreeGrafter"/>
</dbReference>